<dbReference type="AlphaFoldDB" id="A0A4Q4TKD3"/>
<feature type="region of interest" description="Disordered" evidence="1">
    <location>
        <begin position="602"/>
        <end position="649"/>
    </location>
</feature>
<organism evidence="2 3">
    <name type="scientific">Monosporascus ibericus</name>
    <dbReference type="NCBI Taxonomy" id="155417"/>
    <lineage>
        <taxon>Eukaryota</taxon>
        <taxon>Fungi</taxon>
        <taxon>Dikarya</taxon>
        <taxon>Ascomycota</taxon>
        <taxon>Pezizomycotina</taxon>
        <taxon>Sordariomycetes</taxon>
        <taxon>Xylariomycetidae</taxon>
        <taxon>Xylariales</taxon>
        <taxon>Xylariales incertae sedis</taxon>
        <taxon>Monosporascus</taxon>
    </lineage>
</organism>
<feature type="compositionally biased region" description="Low complexity" evidence="1">
    <location>
        <begin position="437"/>
        <end position="449"/>
    </location>
</feature>
<feature type="region of interest" description="Disordered" evidence="1">
    <location>
        <begin position="435"/>
        <end position="534"/>
    </location>
</feature>
<feature type="compositionally biased region" description="Polar residues" evidence="1">
    <location>
        <begin position="94"/>
        <end position="104"/>
    </location>
</feature>
<keyword evidence="3" id="KW-1185">Reference proteome</keyword>
<feature type="compositionally biased region" description="Basic and acidic residues" evidence="1">
    <location>
        <begin position="135"/>
        <end position="146"/>
    </location>
</feature>
<dbReference type="Proteomes" id="UP000293360">
    <property type="component" value="Unassembled WGS sequence"/>
</dbReference>
<evidence type="ECO:0000313" key="2">
    <source>
        <dbReference type="EMBL" id="RYP07526.1"/>
    </source>
</evidence>
<feature type="compositionally biased region" description="Polar residues" evidence="1">
    <location>
        <begin position="409"/>
        <end position="418"/>
    </location>
</feature>
<feature type="compositionally biased region" description="Basic and acidic residues" evidence="1">
    <location>
        <begin position="613"/>
        <end position="643"/>
    </location>
</feature>
<gene>
    <name evidence="2" type="ORF">DL764_002455</name>
</gene>
<protein>
    <submittedName>
        <fullName evidence="2">Uncharacterized protein</fullName>
    </submittedName>
</protein>
<evidence type="ECO:0000313" key="3">
    <source>
        <dbReference type="Proteomes" id="UP000293360"/>
    </source>
</evidence>
<feature type="compositionally biased region" description="Low complexity" evidence="1">
    <location>
        <begin position="322"/>
        <end position="331"/>
    </location>
</feature>
<feature type="compositionally biased region" description="Basic and acidic residues" evidence="1">
    <location>
        <begin position="1029"/>
        <end position="1044"/>
    </location>
</feature>
<reference evidence="2 3" key="1">
    <citation type="submission" date="2018-06" db="EMBL/GenBank/DDBJ databases">
        <title>Complete Genomes of Monosporascus.</title>
        <authorList>
            <person name="Robinson A.J."/>
            <person name="Natvig D.O."/>
        </authorList>
    </citation>
    <scope>NUCLEOTIDE SEQUENCE [LARGE SCALE GENOMIC DNA]</scope>
    <source>
        <strain evidence="2 3">CBS 110550</strain>
    </source>
</reference>
<feature type="compositionally biased region" description="Polar residues" evidence="1">
    <location>
        <begin position="602"/>
        <end position="612"/>
    </location>
</feature>
<proteinExistence type="predicted"/>
<sequence length="1264" mass="136839">MALTYSEVVQSDKDADFRSPSEPLSPTFSSSPMPFLPSVKSSFTPLSADDGDLSPGFERGEKEMIRNIEKASSLDGKGILSTATNAENNHHKITTQATTAVETGNSHEHEPSAPDSACPPPPTNPSAGLDSGGCGRERDLASKPESPKVFSGRWWDRGQVRDPSVLASPGYTPKSPTDDGQGGQKREGEPQQPLITHPKPIICTASTKSVSLRHPTPDPNRRSSTYASNIAQLEATAERLSLTSSIEDAIRDLNEEQKRVDSRRSSILTASIGSIPEAHEPVSFTRQVSGASSILETNTAARQGGYSPAAFVLSPNNSLLSNSTRLRSGSNPLPRPDLDSETLLSRHGPGKSSVRSVKSAIKPTLTHIDEMEPTTLTAAAMDAADKLPKVPDEDGATLGMPQMGDRDPTSNAHQYGDSSTLDYWDQAVADVQRESENNNNNNNNNSNNNRPPTPTGSTGTDEQAEGAFADFDGAHCSPDADFEDVPFNSFEQGLMGSTPLLPQAGHEYPNQSRPAVPRPLLETTERPKSYLDPETGNTMLYYPARVPLMLNLPGKLSKKPKSEVRNVRRSQILSAMPEANRQSGAAWLPEIQTEHLLGSFGSKSDLSASQRQVEQEADHSMLPHLDEQGQTHPRPSTDLEEKRKSRMSVLDTQKRLSQLPNLESLPPQLRASAFFDLPSESPSNVELKDGSAMATLDSILDASAKAPVSAFTDHAFAGSLGTEVYGVDKKRKSHLKMASDATGNILEPKKRSPFLHLRKPSAFSRHSDSKDDKRDTLAASEKSRSLKNDDDDEKERLSSTMDGGPVQEGDQEEGEEVMYDGPPTTLLAELQMRKQQQKMRTRAPAQTHPNGLHSTLLELDTVAEVERRARIGKKVNLAWEAPSAHGADDSEDDETPLGLLMAKKGHGNNIVAALAEVNRPPGLMERKEMEENEPLSRRRARLQGHETGPISRQSRMTLNPGSHMVSSGLRTPSPRLQVHTPEGNENENETLGERMRRLRAREEAENPLPRARPVSAAFSTELLGHLGDAFKEDEPDAKSKENAKGKRGSQAPEEEETLGQRRRRLQAEREAREREMGSGTPLAAGTAAAATSLDAPPSLKQRHSMADVLGANTRTVIGNPRAEMDRTRQEENARYRSDQDHKLAAFRSQIPKDLSSPNPNGAGGYMAGRFNDGNAGGLGQPRTSTAMGTYATTGLNPPGMGSVGMNRGLLGNAYSVGGGAPGYSGIAGPNHGAPMPMPMAGAQRPVQPPAQMDMVERWRQSVWP</sequence>
<feature type="compositionally biased region" description="Basic and acidic residues" evidence="1">
    <location>
        <begin position="1065"/>
        <end position="1076"/>
    </location>
</feature>
<feature type="region of interest" description="Disordered" evidence="1">
    <location>
        <begin position="75"/>
        <end position="226"/>
    </location>
</feature>
<feature type="compositionally biased region" description="Polar residues" evidence="1">
    <location>
        <begin position="22"/>
        <end position="32"/>
    </location>
</feature>
<feature type="compositionally biased region" description="Basic and acidic residues" evidence="1">
    <location>
        <begin position="10"/>
        <end position="19"/>
    </location>
</feature>
<feature type="compositionally biased region" description="Acidic residues" evidence="1">
    <location>
        <begin position="809"/>
        <end position="818"/>
    </location>
</feature>
<dbReference type="STRING" id="155417.A0A4Q4TKD3"/>
<accession>A0A4Q4TKD3</accession>
<feature type="region of interest" description="Disordered" evidence="1">
    <location>
        <begin position="738"/>
        <end position="820"/>
    </location>
</feature>
<comment type="caution">
    <text evidence="2">The sequence shown here is derived from an EMBL/GenBank/DDBJ whole genome shotgun (WGS) entry which is preliminary data.</text>
</comment>
<dbReference type="EMBL" id="QJNU01000094">
    <property type="protein sequence ID" value="RYP07526.1"/>
    <property type="molecule type" value="Genomic_DNA"/>
</dbReference>
<dbReference type="OrthoDB" id="5288142at2759"/>
<feature type="region of interest" description="Disordered" evidence="1">
    <location>
        <begin position="322"/>
        <end position="358"/>
    </location>
</feature>
<feature type="region of interest" description="Disordered" evidence="1">
    <location>
        <begin position="1029"/>
        <end position="1102"/>
    </location>
</feature>
<evidence type="ECO:0000256" key="1">
    <source>
        <dbReference type="SAM" id="MobiDB-lite"/>
    </source>
</evidence>
<feature type="region of interest" description="Disordered" evidence="1">
    <location>
        <begin position="926"/>
        <end position="992"/>
    </location>
</feature>
<feature type="region of interest" description="Disordered" evidence="1">
    <location>
        <begin position="388"/>
        <end position="418"/>
    </location>
</feature>
<feature type="compositionally biased region" description="Polar residues" evidence="1">
    <location>
        <begin position="950"/>
        <end position="970"/>
    </location>
</feature>
<name>A0A4Q4TKD3_9PEZI</name>
<feature type="region of interest" description="Disordered" evidence="1">
    <location>
        <begin position="832"/>
        <end position="851"/>
    </location>
</feature>
<feature type="compositionally biased region" description="Basic and acidic residues" evidence="1">
    <location>
        <begin position="765"/>
        <end position="788"/>
    </location>
</feature>
<feature type="region of interest" description="Disordered" evidence="1">
    <location>
        <begin position="1"/>
        <end position="60"/>
    </location>
</feature>
<feature type="compositionally biased region" description="Low complexity" evidence="1">
    <location>
        <begin position="1077"/>
        <end position="1099"/>
    </location>
</feature>